<accession>A0ABD2AMU4</accession>
<comment type="caution">
    <text evidence="1">The sequence shown here is derived from an EMBL/GenBank/DDBJ whole genome shotgun (WGS) entry which is preliminary data.</text>
</comment>
<reference evidence="1 2" key="1">
    <citation type="journal article" date="2024" name="Ann. Entomol. Soc. Am.">
        <title>Genomic analyses of the southern and eastern yellowjacket wasps (Hymenoptera: Vespidae) reveal evolutionary signatures of social life.</title>
        <authorList>
            <person name="Catto M.A."/>
            <person name="Caine P.B."/>
            <person name="Orr S.E."/>
            <person name="Hunt B.G."/>
            <person name="Goodisman M.A.D."/>
        </authorList>
    </citation>
    <scope>NUCLEOTIDE SEQUENCE [LARGE SCALE GENOMIC DNA]</scope>
    <source>
        <strain evidence="1">232</strain>
        <tissue evidence="1">Head and thorax</tissue>
    </source>
</reference>
<dbReference type="EMBL" id="JAYRBN010000116">
    <property type="protein sequence ID" value="KAL2721642.1"/>
    <property type="molecule type" value="Genomic_DNA"/>
</dbReference>
<keyword evidence="2" id="KW-1185">Reference proteome</keyword>
<protein>
    <submittedName>
        <fullName evidence="1">Uncharacterized protein</fullName>
    </submittedName>
</protein>
<dbReference type="AlphaFoldDB" id="A0ABD2AMU4"/>
<evidence type="ECO:0000313" key="2">
    <source>
        <dbReference type="Proteomes" id="UP001607303"/>
    </source>
</evidence>
<organism evidence="1 2">
    <name type="scientific">Vespula maculifrons</name>
    <name type="common">Eastern yellow jacket</name>
    <name type="synonym">Wasp</name>
    <dbReference type="NCBI Taxonomy" id="7453"/>
    <lineage>
        <taxon>Eukaryota</taxon>
        <taxon>Metazoa</taxon>
        <taxon>Ecdysozoa</taxon>
        <taxon>Arthropoda</taxon>
        <taxon>Hexapoda</taxon>
        <taxon>Insecta</taxon>
        <taxon>Pterygota</taxon>
        <taxon>Neoptera</taxon>
        <taxon>Endopterygota</taxon>
        <taxon>Hymenoptera</taxon>
        <taxon>Apocrita</taxon>
        <taxon>Aculeata</taxon>
        <taxon>Vespoidea</taxon>
        <taxon>Vespidae</taxon>
        <taxon>Vespinae</taxon>
        <taxon>Vespula</taxon>
    </lineage>
</organism>
<proteinExistence type="predicted"/>
<gene>
    <name evidence="1" type="ORF">V1477_020462</name>
</gene>
<evidence type="ECO:0000313" key="1">
    <source>
        <dbReference type="EMBL" id="KAL2721642.1"/>
    </source>
</evidence>
<dbReference type="Proteomes" id="UP001607303">
    <property type="component" value="Unassembled WGS sequence"/>
</dbReference>
<name>A0ABD2AMU4_VESMC</name>
<sequence>MQQPPRGGTWVGVSLGWVPWDGPLGVGFCAGLLSVPQNRARFSYSGFGRSYIIKFENDSNDYLNL</sequence>